<dbReference type="PROSITE" id="PS00640">
    <property type="entry name" value="THIOL_PROTEASE_ASN"/>
    <property type="match status" value="1"/>
</dbReference>
<feature type="signal peptide" evidence="6">
    <location>
        <begin position="1"/>
        <end position="16"/>
    </location>
</feature>
<dbReference type="Gene3D" id="3.90.70.10">
    <property type="entry name" value="Cysteine proteinases"/>
    <property type="match status" value="1"/>
</dbReference>
<dbReference type="PROSITE" id="PS00139">
    <property type="entry name" value="THIOL_PROTEASE_CYS"/>
    <property type="match status" value="1"/>
</dbReference>
<dbReference type="GO" id="GO:0006508">
    <property type="term" value="P:proteolysis"/>
    <property type="evidence" value="ECO:0007669"/>
    <property type="project" value="UniProtKB-KW"/>
</dbReference>
<reference evidence="8 9" key="1">
    <citation type="submission" date="2023-11" db="EMBL/GenBank/DDBJ databases">
        <authorList>
            <person name="Hedman E."/>
            <person name="Englund M."/>
            <person name="Stromberg M."/>
            <person name="Nyberg Akerstrom W."/>
            <person name="Nylinder S."/>
            <person name="Jareborg N."/>
            <person name="Kallberg Y."/>
            <person name="Kronander E."/>
        </authorList>
    </citation>
    <scope>NUCLEOTIDE SEQUENCE [LARGE SCALE GENOMIC DNA]</scope>
</reference>
<dbReference type="CDD" id="cd02620">
    <property type="entry name" value="Peptidase_C1A_CathepsinB"/>
    <property type="match status" value="1"/>
</dbReference>
<evidence type="ECO:0000256" key="5">
    <source>
        <dbReference type="ARBA" id="ARBA00023157"/>
    </source>
</evidence>
<keyword evidence="2" id="KW-0645">Protease</keyword>
<evidence type="ECO:0000256" key="4">
    <source>
        <dbReference type="ARBA" id="ARBA00022807"/>
    </source>
</evidence>
<dbReference type="InterPro" id="IPR000169">
    <property type="entry name" value="Pept_cys_AS"/>
</dbReference>
<dbReference type="InterPro" id="IPR013128">
    <property type="entry name" value="Peptidase_C1A"/>
</dbReference>
<dbReference type="PANTHER" id="PTHR12411">
    <property type="entry name" value="CYSTEINE PROTEASE FAMILY C1-RELATED"/>
    <property type="match status" value="1"/>
</dbReference>
<evidence type="ECO:0000256" key="1">
    <source>
        <dbReference type="ARBA" id="ARBA00008455"/>
    </source>
</evidence>
<dbReference type="Pfam" id="PF00112">
    <property type="entry name" value="Peptidase_C1"/>
    <property type="match status" value="1"/>
</dbReference>
<dbReference type="InterPro" id="IPR000668">
    <property type="entry name" value="Peptidase_C1A_C"/>
</dbReference>
<feature type="chain" id="PRO_5043909178" description="Peptidase C1A papain C-terminal domain-containing protein" evidence="6">
    <location>
        <begin position="17"/>
        <end position="312"/>
    </location>
</feature>
<evidence type="ECO:0000256" key="6">
    <source>
        <dbReference type="SAM" id="SignalP"/>
    </source>
</evidence>
<evidence type="ECO:0000259" key="7">
    <source>
        <dbReference type="SMART" id="SM00645"/>
    </source>
</evidence>
<evidence type="ECO:0000313" key="9">
    <source>
        <dbReference type="Proteomes" id="UP001314205"/>
    </source>
</evidence>
<keyword evidence="3" id="KW-0378">Hydrolase</keyword>
<evidence type="ECO:0000313" key="8">
    <source>
        <dbReference type="EMBL" id="CAK1593699.1"/>
    </source>
</evidence>
<keyword evidence="6" id="KW-0732">Signal</keyword>
<dbReference type="PROSITE" id="PS00639">
    <property type="entry name" value="THIOL_PROTEASE_HIS"/>
    <property type="match status" value="1"/>
</dbReference>
<keyword evidence="5" id="KW-1015">Disulfide bond</keyword>
<keyword evidence="4" id="KW-0788">Thiol protease</keyword>
<protein>
    <recommendedName>
        <fullName evidence="7">Peptidase C1A papain C-terminal domain-containing protein</fullName>
    </recommendedName>
</protein>
<evidence type="ECO:0000256" key="2">
    <source>
        <dbReference type="ARBA" id="ARBA00022670"/>
    </source>
</evidence>
<organism evidence="8 9">
    <name type="scientific">Parnassius mnemosyne</name>
    <name type="common">clouded apollo</name>
    <dbReference type="NCBI Taxonomy" id="213953"/>
    <lineage>
        <taxon>Eukaryota</taxon>
        <taxon>Metazoa</taxon>
        <taxon>Ecdysozoa</taxon>
        <taxon>Arthropoda</taxon>
        <taxon>Hexapoda</taxon>
        <taxon>Insecta</taxon>
        <taxon>Pterygota</taxon>
        <taxon>Neoptera</taxon>
        <taxon>Endopterygota</taxon>
        <taxon>Lepidoptera</taxon>
        <taxon>Glossata</taxon>
        <taxon>Ditrysia</taxon>
        <taxon>Papilionoidea</taxon>
        <taxon>Papilionidae</taxon>
        <taxon>Parnassiinae</taxon>
        <taxon>Parnassini</taxon>
        <taxon>Parnassius</taxon>
        <taxon>Driopa</taxon>
    </lineage>
</organism>
<feature type="domain" description="Peptidase C1A papain C-terminal" evidence="7">
    <location>
        <begin position="82"/>
        <end position="308"/>
    </location>
</feature>
<name>A0AAV1LF97_9NEOP</name>
<comment type="caution">
    <text evidence="8">The sequence shown here is derived from an EMBL/GenBank/DDBJ whole genome shotgun (WGS) entry which is preliminary data.</text>
</comment>
<sequence>MWYFIKLLALVRLSISTFNEEIDYMYKSKPINEFIEYFNNLNLSWKITHYDNLNASTHLCSLLKSEENIPYIKPDVDGEISLPVNFDSREKWAHCPTIAEVYDQGRCGSCWTFGVATTASDRTCIHNNITVRLSEQDLDCCKDSYSTRKSVCGGGSPEEAFKCWTTLGLVSLDCRPYNIQELKGNDTCKKTCKNGKQYQSDKHYGKNVWRVPKDDDIIRTELFRNGPVEASFKVYEDFGHYKHGIYEHKYGKSFGGHSVRVIGYGEENGTQYWLVANSWGPKWGENGFFKVKRFQHELNLEANILTAFPKNI</sequence>
<comment type="similarity">
    <text evidence="1">Belongs to the peptidase C1 family.</text>
</comment>
<dbReference type="SUPFAM" id="SSF54001">
    <property type="entry name" value="Cysteine proteinases"/>
    <property type="match status" value="1"/>
</dbReference>
<dbReference type="AlphaFoldDB" id="A0AAV1LF97"/>
<dbReference type="InterPro" id="IPR025660">
    <property type="entry name" value="Pept_his_AS"/>
</dbReference>
<dbReference type="SMART" id="SM00645">
    <property type="entry name" value="Pept_C1"/>
    <property type="match status" value="1"/>
</dbReference>
<gene>
    <name evidence="8" type="ORF">PARMNEM_LOCUS13450</name>
</gene>
<dbReference type="Proteomes" id="UP001314205">
    <property type="component" value="Unassembled WGS sequence"/>
</dbReference>
<proteinExistence type="inferred from homology"/>
<dbReference type="PRINTS" id="PR00705">
    <property type="entry name" value="PAPAIN"/>
</dbReference>
<keyword evidence="9" id="KW-1185">Reference proteome</keyword>
<dbReference type="GO" id="GO:0008234">
    <property type="term" value="F:cysteine-type peptidase activity"/>
    <property type="evidence" value="ECO:0007669"/>
    <property type="project" value="UniProtKB-KW"/>
</dbReference>
<evidence type="ECO:0000256" key="3">
    <source>
        <dbReference type="ARBA" id="ARBA00022801"/>
    </source>
</evidence>
<dbReference type="InterPro" id="IPR038765">
    <property type="entry name" value="Papain-like_cys_pep_sf"/>
</dbReference>
<dbReference type="InterPro" id="IPR025661">
    <property type="entry name" value="Pept_asp_AS"/>
</dbReference>
<dbReference type="EMBL" id="CAVLGL010000089">
    <property type="protein sequence ID" value="CAK1593699.1"/>
    <property type="molecule type" value="Genomic_DNA"/>
</dbReference>
<accession>A0AAV1LF97</accession>